<feature type="transmembrane region" description="Helical" evidence="17">
    <location>
        <begin position="285"/>
        <end position="302"/>
    </location>
</feature>
<keyword evidence="9" id="KW-0375">Hydrogen ion transport</keyword>
<dbReference type="InterPro" id="IPR046806">
    <property type="entry name" value="MrpA_C/MbhE"/>
</dbReference>
<evidence type="ECO:0000256" key="3">
    <source>
        <dbReference type="ARBA" id="ARBA00011568"/>
    </source>
</evidence>
<gene>
    <name evidence="22" type="ORF">HMPREF3225_00766</name>
</gene>
<feature type="transmembrane region" description="Helical" evidence="17">
    <location>
        <begin position="442"/>
        <end position="464"/>
    </location>
</feature>
<reference evidence="22 23" key="1">
    <citation type="submission" date="2016-01" db="EMBL/GenBank/DDBJ databases">
        <authorList>
            <person name="Mitreva M."/>
            <person name="Pepin K.H."/>
            <person name="Mihindukulasuriya K.A."/>
            <person name="Fulton R."/>
            <person name="Fronick C."/>
            <person name="O'Laughlin M."/>
            <person name="Miner T."/>
            <person name="Herter B."/>
            <person name="Rosa B.A."/>
            <person name="Cordes M."/>
            <person name="Tomlinson C."/>
            <person name="Wollam A."/>
            <person name="Palsikar V.B."/>
            <person name="Mardis E.R."/>
            <person name="Wilson R.K."/>
        </authorList>
    </citation>
    <scope>NUCLEOTIDE SEQUENCE [LARGE SCALE GENOMIC DNA]</scope>
    <source>
        <strain evidence="22 23">MJR7738</strain>
    </source>
</reference>
<dbReference type="GO" id="GO:0006814">
    <property type="term" value="P:sodium ion transport"/>
    <property type="evidence" value="ECO:0007669"/>
    <property type="project" value="UniProtKB-KW"/>
</dbReference>
<evidence type="ECO:0000259" key="18">
    <source>
        <dbReference type="Pfam" id="PF00361"/>
    </source>
</evidence>
<feature type="transmembrane region" description="Helical" evidence="17">
    <location>
        <begin position="718"/>
        <end position="741"/>
    </location>
</feature>
<dbReference type="Pfam" id="PF00361">
    <property type="entry name" value="Proton_antipo_M"/>
    <property type="match status" value="1"/>
</dbReference>
<feature type="domain" description="NADH:quinone oxidoreductase/Mrp antiporter transmembrane" evidence="18">
    <location>
        <begin position="141"/>
        <end position="439"/>
    </location>
</feature>
<feature type="transmembrane region" description="Helical" evidence="17">
    <location>
        <begin position="124"/>
        <end position="140"/>
    </location>
</feature>
<evidence type="ECO:0000256" key="14">
    <source>
        <dbReference type="ARBA" id="ARBA00023201"/>
    </source>
</evidence>
<proteinExistence type="inferred from homology"/>
<feature type="transmembrane region" description="Helical" evidence="17">
    <location>
        <begin position="146"/>
        <end position="167"/>
    </location>
</feature>
<evidence type="ECO:0000256" key="10">
    <source>
        <dbReference type="ARBA" id="ARBA00022989"/>
    </source>
</evidence>
<evidence type="ECO:0000256" key="5">
    <source>
        <dbReference type="ARBA" id="ARBA00022448"/>
    </source>
</evidence>
<protein>
    <recommendedName>
        <fullName evidence="4">Na(+)/H(+) antiporter subunit A1</fullName>
    </recommendedName>
    <alternativeName>
        <fullName evidence="15">Mnh complex subunit A1</fullName>
    </alternativeName>
</protein>
<dbReference type="InterPro" id="IPR001516">
    <property type="entry name" value="Proton_antipo_N"/>
</dbReference>
<dbReference type="InterPro" id="IPR050616">
    <property type="entry name" value="CPA3_Na-H_Antiporter_A"/>
</dbReference>
<feature type="transmembrane region" description="Helical" evidence="17">
    <location>
        <begin position="485"/>
        <end position="504"/>
    </location>
</feature>
<evidence type="ECO:0000256" key="11">
    <source>
        <dbReference type="ARBA" id="ARBA00023053"/>
    </source>
</evidence>
<evidence type="ECO:0000259" key="21">
    <source>
        <dbReference type="Pfam" id="PF20501"/>
    </source>
</evidence>
<dbReference type="PRINTS" id="PR01435">
    <property type="entry name" value="NPOXDRDTASE5"/>
</dbReference>
<evidence type="ECO:0000256" key="17">
    <source>
        <dbReference type="SAM" id="Phobius"/>
    </source>
</evidence>
<feature type="transmembrane region" description="Helical" evidence="17">
    <location>
        <begin position="538"/>
        <end position="561"/>
    </location>
</feature>
<keyword evidence="6" id="KW-0050">Antiport</keyword>
<feature type="transmembrane region" description="Helical" evidence="17">
    <location>
        <begin position="347"/>
        <end position="374"/>
    </location>
</feature>
<dbReference type="GO" id="GO:0015297">
    <property type="term" value="F:antiporter activity"/>
    <property type="evidence" value="ECO:0007669"/>
    <property type="project" value="UniProtKB-KW"/>
</dbReference>
<keyword evidence="14" id="KW-0739">Sodium transport</keyword>
<dbReference type="NCBIfam" id="TIGR00940">
    <property type="entry name" value="2a6301s01"/>
    <property type="match status" value="1"/>
</dbReference>
<dbReference type="InterPro" id="IPR025383">
    <property type="entry name" value="MrpA_C/MbhD"/>
</dbReference>
<evidence type="ECO:0000256" key="15">
    <source>
        <dbReference type="ARBA" id="ARBA00031763"/>
    </source>
</evidence>
<comment type="similarity">
    <text evidence="2">Belongs to the CPA3 antiporters (TC 2.A.63) subunit A family.</text>
</comment>
<dbReference type="EMBL" id="LRQI01000029">
    <property type="protein sequence ID" value="KXA39135.1"/>
    <property type="molecule type" value="Genomic_DNA"/>
</dbReference>
<organism evidence="22 23">
    <name type="scientific">Staphylococcus lugdunensis</name>
    <dbReference type="NCBI Taxonomy" id="28035"/>
    <lineage>
        <taxon>Bacteria</taxon>
        <taxon>Bacillati</taxon>
        <taxon>Bacillota</taxon>
        <taxon>Bacilli</taxon>
        <taxon>Bacillales</taxon>
        <taxon>Staphylococcaceae</taxon>
        <taxon>Staphylococcus</taxon>
    </lineage>
</organism>
<feature type="transmembrane region" description="Helical" evidence="17">
    <location>
        <begin position="257"/>
        <end position="273"/>
    </location>
</feature>
<feature type="transmembrane region" description="Helical" evidence="17">
    <location>
        <begin position="87"/>
        <end position="112"/>
    </location>
</feature>
<evidence type="ECO:0000256" key="9">
    <source>
        <dbReference type="ARBA" id="ARBA00022781"/>
    </source>
</evidence>
<dbReference type="Proteomes" id="UP000070063">
    <property type="component" value="Unassembled WGS sequence"/>
</dbReference>
<feature type="transmembrane region" description="Helical" evidence="17">
    <location>
        <begin position="16"/>
        <end position="38"/>
    </location>
</feature>
<name>A0ABD4EHC0_STALU</name>
<feature type="transmembrane region" description="Helical" evidence="17">
    <location>
        <begin position="386"/>
        <end position="410"/>
    </location>
</feature>
<dbReference type="GO" id="GO:0005886">
    <property type="term" value="C:plasma membrane"/>
    <property type="evidence" value="ECO:0007669"/>
    <property type="project" value="UniProtKB-SubCell"/>
</dbReference>
<keyword evidence="8 16" id="KW-0812">Transmembrane</keyword>
<feature type="transmembrane region" description="Helical" evidence="17">
    <location>
        <begin position="45"/>
        <end position="64"/>
    </location>
</feature>
<keyword evidence="5" id="KW-0813">Transport</keyword>
<evidence type="ECO:0000256" key="16">
    <source>
        <dbReference type="RuleBase" id="RU000320"/>
    </source>
</evidence>
<comment type="subunit">
    <text evidence="3">May form a heterooligomeric complex that consists of seven subunits: mnhA1, mnhB1, mnhC1, mnhD1, mnhE1, mnhF1 and mnhG1.</text>
</comment>
<comment type="subcellular location">
    <subcellularLocation>
        <location evidence="1">Cell membrane</location>
        <topology evidence="1">Multi-pass membrane protein</topology>
    </subcellularLocation>
    <subcellularLocation>
        <location evidence="16">Membrane</location>
        <topology evidence="16">Multi-pass membrane protein</topology>
    </subcellularLocation>
</comment>
<feature type="transmembrane region" description="Helical" evidence="17">
    <location>
        <begin position="662"/>
        <end position="679"/>
    </location>
</feature>
<evidence type="ECO:0000256" key="13">
    <source>
        <dbReference type="ARBA" id="ARBA00023136"/>
    </source>
</evidence>
<evidence type="ECO:0000313" key="23">
    <source>
        <dbReference type="Proteomes" id="UP000070063"/>
    </source>
</evidence>
<feature type="transmembrane region" description="Helical" evidence="17">
    <location>
        <begin position="685"/>
        <end position="706"/>
    </location>
</feature>
<evidence type="ECO:0000256" key="6">
    <source>
        <dbReference type="ARBA" id="ARBA00022449"/>
    </source>
</evidence>
<feature type="transmembrane region" description="Helical" evidence="17">
    <location>
        <begin position="314"/>
        <end position="335"/>
    </location>
</feature>
<evidence type="ECO:0000259" key="19">
    <source>
        <dbReference type="Pfam" id="PF00662"/>
    </source>
</evidence>
<feature type="transmembrane region" description="Helical" evidence="17">
    <location>
        <begin position="220"/>
        <end position="245"/>
    </location>
</feature>
<evidence type="ECO:0000259" key="20">
    <source>
        <dbReference type="Pfam" id="PF13244"/>
    </source>
</evidence>
<feature type="domain" description="MrpA C-terminal/MbhE" evidence="21">
    <location>
        <begin position="723"/>
        <end position="798"/>
    </location>
</feature>
<keyword evidence="12" id="KW-0406">Ion transport</keyword>
<feature type="transmembrane region" description="Helical" evidence="17">
    <location>
        <begin position="179"/>
        <end position="200"/>
    </location>
</feature>
<keyword evidence="7" id="KW-1003">Cell membrane</keyword>
<dbReference type="NCBIfam" id="NF009285">
    <property type="entry name" value="PRK12645.1"/>
    <property type="match status" value="1"/>
</dbReference>
<dbReference type="PANTHER" id="PTHR43373">
    <property type="entry name" value="NA(+)/H(+) ANTIPORTER SUBUNIT"/>
    <property type="match status" value="1"/>
</dbReference>
<dbReference type="Pfam" id="PF20501">
    <property type="entry name" value="MbhE"/>
    <property type="match status" value="1"/>
</dbReference>
<evidence type="ECO:0000256" key="8">
    <source>
        <dbReference type="ARBA" id="ARBA00022692"/>
    </source>
</evidence>
<evidence type="ECO:0000256" key="2">
    <source>
        <dbReference type="ARBA" id="ARBA00008483"/>
    </source>
</evidence>
<feature type="domain" description="MrpA C-terminal/MbhD" evidence="20">
    <location>
        <begin position="643"/>
        <end position="707"/>
    </location>
</feature>
<feature type="domain" description="NADH-Ubiquinone oxidoreductase (complex I) chain 5 N-terminal" evidence="19">
    <location>
        <begin position="77"/>
        <end position="125"/>
    </location>
</feature>
<dbReference type="PANTHER" id="PTHR43373:SF1">
    <property type="entry name" value="NA(+)_H(+) ANTIPORTER SUBUNIT A"/>
    <property type="match status" value="1"/>
</dbReference>
<evidence type="ECO:0000256" key="4">
    <source>
        <dbReference type="ARBA" id="ARBA00018316"/>
    </source>
</evidence>
<accession>A0ABD4EHC0</accession>
<dbReference type="PRINTS" id="PR01434">
    <property type="entry name" value="NADHDHGNASE5"/>
</dbReference>
<dbReference type="GO" id="GO:1902600">
    <property type="term" value="P:proton transmembrane transport"/>
    <property type="evidence" value="ECO:0007669"/>
    <property type="project" value="UniProtKB-KW"/>
</dbReference>
<feature type="transmembrane region" description="Helical" evidence="17">
    <location>
        <begin position="604"/>
        <end position="624"/>
    </location>
</feature>
<comment type="caution">
    <text evidence="22">The sequence shown here is derived from an EMBL/GenBank/DDBJ whole genome shotgun (WGS) entry which is preliminary data.</text>
</comment>
<feature type="transmembrane region" description="Helical" evidence="17">
    <location>
        <begin position="780"/>
        <end position="797"/>
    </location>
</feature>
<evidence type="ECO:0000256" key="12">
    <source>
        <dbReference type="ARBA" id="ARBA00023065"/>
    </source>
</evidence>
<keyword evidence="10 17" id="KW-1133">Transmembrane helix</keyword>
<evidence type="ECO:0000313" key="22">
    <source>
        <dbReference type="EMBL" id="KXA39135.1"/>
    </source>
</evidence>
<dbReference type="Pfam" id="PF00662">
    <property type="entry name" value="Proton_antipo_N"/>
    <property type="match status" value="1"/>
</dbReference>
<dbReference type="AlphaFoldDB" id="A0ABD4EHC0"/>
<keyword evidence="11" id="KW-0915">Sodium</keyword>
<dbReference type="InterPro" id="IPR005663">
    <property type="entry name" value="MrpA/MnhA1/PhaAB"/>
</dbReference>
<evidence type="ECO:0000256" key="7">
    <source>
        <dbReference type="ARBA" id="ARBA00022475"/>
    </source>
</evidence>
<evidence type="ECO:0000256" key="1">
    <source>
        <dbReference type="ARBA" id="ARBA00004651"/>
    </source>
</evidence>
<feature type="transmembrane region" description="Helical" evidence="17">
    <location>
        <begin position="636"/>
        <end position="655"/>
    </location>
</feature>
<sequence length="818" mass="90922">MNNINKFLKEDNIMSWLHIAVILPLIFALIIPILYRFVPRIHLGWFVLPVPIVLFIYFLTYIPITTSGNTIMRTLNWMPHIGMNFDLYIDGLGLLFSLLITGIGSLVVLYSIGYLSKQEQLGNFYCYLLLFMGAMLGVVISDNMIILYLFWELTSFSSFLLISFWRTRQASIYGAQKSLIITVLGGLSLLGGFILLGIAGNSFSIKQLFENTIEIQNSPIFNLAMVLVLIGAFTKSAQVPFYIWLPDAMEAPTPVSAYLHSATMVKAGLYLVARMTPLFAVSQGWIWTVTLVGLITLFWASLNATKQTDLKGILAFSTVSQLGMIMSMLGIGAVSYHFEGADSQLYIAAYTAAMFHLINHATFKGALFMVTGAIDHETGTRDINKLGGLLTIMPMTFTLTIISALSMAGIPPFNGFLSKESFIDAMLSVTHANIFSLNTLGMIFPIMAIAGSIFTFVYAIKFVMHIFFGKHRPDRLPKQAHEAPILMLVSPTILAILVIALGLFPGWTSQALVAPAAQAISQSSNVVAEFELFHGLTLAFISTLVIYALGIVFILTFTYWVKLLQAHPQRLTFNYWYNRSGMLLPNYSKAMTSSYVDGFSRNHLVIVFSALLVITIATLSSVPFHFDFKDVNRIRIFEAAIIVLLVVAAFMVVLAKSRLFSIIMLSVIGYAVSVLFVFFKAPDLALTQFVVESISTALFLLCFYYLPNLNRYNETRSFKVTNALISAGVGLVVIILGLIAYGNRHFTSIAEYYKAHVYDLAHGKNMVNVILVDFRGMDTLFESSVLGIAGLGVYTMIKLKNKHKANSSEVKRYEQTEK</sequence>
<keyword evidence="13 17" id="KW-0472">Membrane</keyword>
<dbReference type="InterPro" id="IPR001750">
    <property type="entry name" value="ND/Mrp_TM"/>
</dbReference>
<dbReference type="Pfam" id="PF13244">
    <property type="entry name" value="MbhD"/>
    <property type="match status" value="1"/>
</dbReference>